<accession>A0ABN8EFL5</accession>
<evidence type="ECO:0000256" key="5">
    <source>
        <dbReference type="ARBA" id="ARBA00047754"/>
    </source>
</evidence>
<comment type="similarity">
    <text evidence="1">Belongs to the ribonucleoside diphosphate reductase class-2 family.</text>
</comment>
<dbReference type="RefSeq" id="WP_237442794.1">
    <property type="nucleotide sequence ID" value="NZ_CAKLPX010000001.1"/>
</dbReference>
<comment type="catalytic activity">
    <reaction evidence="5">
        <text>a 2'-deoxyribonucleoside 5'-diphosphate + [thioredoxin]-disulfide + H2O = a ribonucleoside 5'-diphosphate + [thioredoxin]-dithiol</text>
        <dbReference type="Rhea" id="RHEA:23252"/>
        <dbReference type="Rhea" id="RHEA-COMP:10698"/>
        <dbReference type="Rhea" id="RHEA-COMP:10700"/>
        <dbReference type="ChEBI" id="CHEBI:15377"/>
        <dbReference type="ChEBI" id="CHEBI:29950"/>
        <dbReference type="ChEBI" id="CHEBI:50058"/>
        <dbReference type="ChEBI" id="CHEBI:57930"/>
        <dbReference type="ChEBI" id="CHEBI:73316"/>
        <dbReference type="EC" id="1.17.4.1"/>
    </reaction>
</comment>
<keyword evidence="3" id="KW-0237">DNA synthesis</keyword>
<keyword evidence="4" id="KW-0547">Nucleotide-binding</keyword>
<evidence type="ECO:0000313" key="7">
    <source>
        <dbReference type="EMBL" id="CAH0990102.1"/>
    </source>
</evidence>
<reference evidence="7" key="1">
    <citation type="submission" date="2021-12" db="EMBL/GenBank/DDBJ databases">
        <authorList>
            <person name="Rodrigo-Torres L."/>
            <person name="Arahal R. D."/>
            <person name="Lucena T."/>
        </authorList>
    </citation>
    <scope>NUCLEOTIDE SEQUENCE</scope>
    <source>
        <strain evidence="7">CECT 8267</strain>
    </source>
</reference>
<comment type="caution">
    <text evidence="7">The sequence shown here is derived from an EMBL/GenBank/DDBJ whole genome shotgun (WGS) entry which is preliminary data.</text>
</comment>
<organism evidence="7 8">
    <name type="scientific">Sinobacterium norvegicum</name>
    <dbReference type="NCBI Taxonomy" id="1641715"/>
    <lineage>
        <taxon>Bacteria</taxon>
        <taxon>Pseudomonadati</taxon>
        <taxon>Pseudomonadota</taxon>
        <taxon>Gammaproteobacteria</taxon>
        <taxon>Cellvibrionales</taxon>
        <taxon>Spongiibacteraceae</taxon>
        <taxon>Sinobacterium</taxon>
    </lineage>
</organism>
<dbReference type="EC" id="1.17.4.1" evidence="2"/>
<evidence type="ECO:0000256" key="4">
    <source>
        <dbReference type="ARBA" id="ARBA00022741"/>
    </source>
</evidence>
<evidence type="ECO:0000313" key="8">
    <source>
        <dbReference type="Proteomes" id="UP000838100"/>
    </source>
</evidence>
<evidence type="ECO:0000256" key="3">
    <source>
        <dbReference type="ARBA" id="ARBA00022634"/>
    </source>
</evidence>
<dbReference type="EMBL" id="CAKLPX010000001">
    <property type="protein sequence ID" value="CAH0990102.1"/>
    <property type="molecule type" value="Genomic_DNA"/>
</dbReference>
<feature type="domain" description="TSCPD" evidence="6">
    <location>
        <begin position="60"/>
        <end position="165"/>
    </location>
</feature>
<evidence type="ECO:0000256" key="2">
    <source>
        <dbReference type="ARBA" id="ARBA00012274"/>
    </source>
</evidence>
<name>A0ABN8EFL5_9GAMM</name>
<sequence>MATKISKKIVGYKVVNAEEEKARTEQAQAVAEQEAKDQAMANVVHMHESVDRPEMLLGSTYKIKTPLSEHALYITINDIVLNPGTEHEMRRPFEMFINSKNMDQFQWVVALTRVVSAVFRKGGDVTFLAEELKAVFDPQGGYFKRGGKFMPSLVAEIGEAIESHMRMIGLIKNDGLDETQKKFIDAKRAEYESAQNPGSADATEGDAAFPSAAVMCNKCSNKAVIRMDGCNTCLNCGDSKCG</sequence>
<proteinExistence type="inferred from homology"/>
<protein>
    <recommendedName>
        <fullName evidence="2">ribonucleoside-diphosphate reductase</fullName>
        <ecNumber evidence="2">1.17.4.1</ecNumber>
    </recommendedName>
</protein>
<dbReference type="InterPro" id="IPR024434">
    <property type="entry name" value="TSCPD_dom"/>
</dbReference>
<keyword evidence="8" id="KW-1185">Reference proteome</keyword>
<dbReference type="Proteomes" id="UP000838100">
    <property type="component" value="Unassembled WGS sequence"/>
</dbReference>
<evidence type="ECO:0000256" key="1">
    <source>
        <dbReference type="ARBA" id="ARBA00007405"/>
    </source>
</evidence>
<dbReference type="Pfam" id="PF12637">
    <property type="entry name" value="TSCPD"/>
    <property type="match status" value="1"/>
</dbReference>
<gene>
    <name evidence="7" type="ORF">SIN8267_00185</name>
</gene>
<evidence type="ECO:0000259" key="6">
    <source>
        <dbReference type="Pfam" id="PF12637"/>
    </source>
</evidence>